<gene>
    <name evidence="7 8" type="primary">atpH</name>
    <name evidence="8" type="ORF">WG617_01480</name>
</gene>
<evidence type="ECO:0000313" key="9">
    <source>
        <dbReference type="Proteomes" id="UP001477443"/>
    </source>
</evidence>
<sequence>MYSKANPDGYALALFELLKEQKLVEKTYNFLAEFDDFINNDETITTVLSNINESKEERLSLIDDISQKMSISKDTDIFKNFLKVLVDRNTASLLPRIMSIYLTMAQSYLNILSGKIYTAYPLKKETLNKIITKLEKEKNKKVILKDYIDESLISGFKIVLGNEIIEHNAETDLKKLLLSITRKGGING</sequence>
<dbReference type="InterPro" id="IPR026015">
    <property type="entry name" value="ATP_synth_OSCP/delta_N_sf"/>
</dbReference>
<keyword evidence="9" id="KW-1185">Reference proteome</keyword>
<protein>
    <recommendedName>
        <fullName evidence="7">ATP synthase subunit delta</fullName>
    </recommendedName>
    <alternativeName>
        <fullName evidence="7">ATP synthase F(1) sector subunit delta</fullName>
    </alternativeName>
    <alternativeName>
        <fullName evidence="7">F-type ATPase subunit delta</fullName>
        <shortName evidence="7">F-ATPase subunit delta</shortName>
    </alternativeName>
</protein>
<evidence type="ECO:0000256" key="1">
    <source>
        <dbReference type="ARBA" id="ARBA00004370"/>
    </source>
</evidence>
<keyword evidence="2 7" id="KW-0813">Transport</keyword>
<proteinExistence type="inferred from homology"/>
<dbReference type="NCBIfam" id="TIGR01145">
    <property type="entry name" value="ATP_synt_delta"/>
    <property type="match status" value="1"/>
</dbReference>
<evidence type="ECO:0000256" key="6">
    <source>
        <dbReference type="ARBA" id="ARBA00023310"/>
    </source>
</evidence>
<keyword evidence="6 7" id="KW-0066">ATP synthesis</keyword>
<evidence type="ECO:0000256" key="2">
    <source>
        <dbReference type="ARBA" id="ARBA00022448"/>
    </source>
</evidence>
<dbReference type="PANTHER" id="PTHR11910">
    <property type="entry name" value="ATP SYNTHASE DELTA CHAIN"/>
    <property type="match status" value="1"/>
</dbReference>
<keyword evidence="3 7" id="KW-0375">Hydrogen ion transport</keyword>
<comment type="function">
    <text evidence="7">F(1)F(0) ATP synthase produces ATP from ADP in the presence of a proton or sodium gradient. F-type ATPases consist of two structural domains, F(1) containing the extramembraneous catalytic core and F(0) containing the membrane proton channel, linked together by a central stalk and a peripheral stalk. During catalysis, ATP synthesis in the catalytic domain of F(1) is coupled via a rotary mechanism of the central stalk subunits to proton translocation.</text>
</comment>
<evidence type="ECO:0000256" key="4">
    <source>
        <dbReference type="ARBA" id="ARBA00023065"/>
    </source>
</evidence>
<dbReference type="Pfam" id="PF00213">
    <property type="entry name" value="OSCP"/>
    <property type="match status" value="1"/>
</dbReference>
<dbReference type="InterPro" id="IPR000711">
    <property type="entry name" value="ATPase_OSCP/dsu"/>
</dbReference>
<keyword evidence="7" id="KW-0139">CF(1)</keyword>
<accession>A0ABZ2RW19</accession>
<keyword evidence="5 7" id="KW-0472">Membrane</keyword>
<dbReference type="SUPFAM" id="SSF47928">
    <property type="entry name" value="N-terminal domain of the delta subunit of the F1F0-ATP synthase"/>
    <property type="match status" value="1"/>
</dbReference>
<dbReference type="PRINTS" id="PR00125">
    <property type="entry name" value="ATPASEDELTA"/>
</dbReference>
<evidence type="ECO:0000313" key="8">
    <source>
        <dbReference type="EMBL" id="WXL29304.1"/>
    </source>
</evidence>
<dbReference type="Gene3D" id="1.10.520.20">
    <property type="entry name" value="N-terminal domain of the delta subunit of the F1F0-ATP synthase"/>
    <property type="match status" value="1"/>
</dbReference>
<dbReference type="EMBL" id="CP148067">
    <property type="protein sequence ID" value="WXL29304.1"/>
    <property type="molecule type" value="Genomic_DNA"/>
</dbReference>
<keyword evidence="7" id="KW-1003">Cell membrane</keyword>
<evidence type="ECO:0000256" key="7">
    <source>
        <dbReference type="HAMAP-Rule" id="MF_01416"/>
    </source>
</evidence>
<dbReference type="HAMAP" id="MF_01416">
    <property type="entry name" value="ATP_synth_delta_bact"/>
    <property type="match status" value="1"/>
</dbReference>
<reference evidence="8" key="1">
    <citation type="submission" date="2024-03" db="EMBL/GenBank/DDBJ databases">
        <title>Complete genome sequence of Mycoplasma felifaucium Z921 isolated from the trachea of a cheetah.</title>
        <authorList>
            <person name="Spergser J."/>
        </authorList>
    </citation>
    <scope>NUCLEOTIDE SEQUENCE [LARGE SCALE GENOMIC DNA]</scope>
    <source>
        <strain evidence="8">Z921</strain>
    </source>
</reference>
<organism evidence="8 9">
    <name type="scientific">Mycoplasmopsis felifaucium</name>
    <dbReference type="NCBI Taxonomy" id="35768"/>
    <lineage>
        <taxon>Bacteria</taxon>
        <taxon>Bacillati</taxon>
        <taxon>Mycoplasmatota</taxon>
        <taxon>Mycoplasmoidales</taxon>
        <taxon>Metamycoplasmataceae</taxon>
        <taxon>Mycoplasmopsis</taxon>
    </lineage>
</organism>
<comment type="subcellular location">
    <subcellularLocation>
        <location evidence="7">Cell membrane</location>
        <topology evidence="7">Peripheral membrane protein</topology>
    </subcellularLocation>
    <subcellularLocation>
        <location evidence="1">Membrane</location>
    </subcellularLocation>
</comment>
<name>A0ABZ2RW19_9BACT</name>
<comment type="similarity">
    <text evidence="7">Belongs to the ATPase delta chain family.</text>
</comment>
<keyword evidence="4 7" id="KW-0406">Ion transport</keyword>
<dbReference type="Proteomes" id="UP001477443">
    <property type="component" value="Chromosome"/>
</dbReference>
<dbReference type="RefSeq" id="WP_338822918.1">
    <property type="nucleotide sequence ID" value="NZ_CP148067.1"/>
</dbReference>
<evidence type="ECO:0000256" key="3">
    <source>
        <dbReference type="ARBA" id="ARBA00022781"/>
    </source>
</evidence>
<evidence type="ECO:0000256" key="5">
    <source>
        <dbReference type="ARBA" id="ARBA00023136"/>
    </source>
</evidence>
<comment type="function">
    <text evidence="7">This protein is part of the stalk that links CF(0) to CF(1). It either transmits conformational changes from CF(0) to CF(1) or is implicated in proton conduction.</text>
</comment>